<accession>A0AAW1NAV8</accession>
<organism evidence="1 2">
    <name type="scientific">Popillia japonica</name>
    <name type="common">Japanese beetle</name>
    <dbReference type="NCBI Taxonomy" id="7064"/>
    <lineage>
        <taxon>Eukaryota</taxon>
        <taxon>Metazoa</taxon>
        <taxon>Ecdysozoa</taxon>
        <taxon>Arthropoda</taxon>
        <taxon>Hexapoda</taxon>
        <taxon>Insecta</taxon>
        <taxon>Pterygota</taxon>
        <taxon>Neoptera</taxon>
        <taxon>Endopterygota</taxon>
        <taxon>Coleoptera</taxon>
        <taxon>Polyphaga</taxon>
        <taxon>Scarabaeiformia</taxon>
        <taxon>Scarabaeidae</taxon>
        <taxon>Rutelinae</taxon>
        <taxon>Popillia</taxon>
    </lineage>
</organism>
<dbReference type="Pfam" id="PF06585">
    <property type="entry name" value="JHBP"/>
    <property type="match status" value="1"/>
</dbReference>
<dbReference type="AlphaFoldDB" id="A0AAW1NAV8"/>
<dbReference type="PANTHER" id="PTHR11008">
    <property type="entry name" value="PROTEIN TAKEOUT-LIKE PROTEIN"/>
    <property type="match status" value="1"/>
</dbReference>
<dbReference type="SMART" id="SM00700">
    <property type="entry name" value="JHBP"/>
    <property type="match status" value="1"/>
</dbReference>
<dbReference type="EMBL" id="JASPKY010000008">
    <property type="protein sequence ID" value="KAK9754329.1"/>
    <property type="molecule type" value="Genomic_DNA"/>
</dbReference>
<reference evidence="1 2" key="1">
    <citation type="journal article" date="2024" name="BMC Genomics">
        <title>De novo assembly and annotation of Popillia japonica's genome with initial clues to its potential as an invasive pest.</title>
        <authorList>
            <person name="Cucini C."/>
            <person name="Boschi S."/>
            <person name="Funari R."/>
            <person name="Cardaioli E."/>
            <person name="Iannotti N."/>
            <person name="Marturano G."/>
            <person name="Paoli F."/>
            <person name="Bruttini M."/>
            <person name="Carapelli A."/>
            <person name="Frati F."/>
            <person name="Nardi F."/>
        </authorList>
    </citation>
    <scope>NUCLEOTIDE SEQUENCE [LARGE SCALE GENOMIC DNA]</scope>
    <source>
        <strain evidence="1">DMR45628</strain>
    </source>
</reference>
<dbReference type="InterPro" id="IPR038606">
    <property type="entry name" value="To_sf"/>
</dbReference>
<dbReference type="PANTHER" id="PTHR11008:SF32">
    <property type="entry name" value="CIRCADIAN CLOCK-CONTROLLED PROTEIN DAYWAKE-RELATED"/>
    <property type="match status" value="1"/>
</dbReference>
<name>A0AAW1NAV8_POPJA</name>
<gene>
    <name evidence="1" type="ORF">QE152_g1344</name>
</gene>
<dbReference type="InterPro" id="IPR010562">
    <property type="entry name" value="Haemolymph_juvenile_hormone-bd"/>
</dbReference>
<evidence type="ECO:0000313" key="2">
    <source>
        <dbReference type="Proteomes" id="UP001458880"/>
    </source>
</evidence>
<sequence>MNLSIKGLEKAKILTAKVDLENKKLSTEIYFDKLDFTGTYLVNGRILILPIQGHGRAEISFGDIIIRFYTEYELLNNNGTDYMNLTNSKVSYTVKRAAYNLKDLFNGDEFLGEQTNKFLNENWKDLHQEFSPAIAGSIKTVVLKILTRILDVVPFNEIFLP</sequence>
<dbReference type="GO" id="GO:0005615">
    <property type="term" value="C:extracellular space"/>
    <property type="evidence" value="ECO:0007669"/>
    <property type="project" value="TreeGrafter"/>
</dbReference>
<dbReference type="Proteomes" id="UP001458880">
    <property type="component" value="Unassembled WGS sequence"/>
</dbReference>
<proteinExistence type="predicted"/>
<dbReference type="Gene3D" id="3.15.10.30">
    <property type="entry name" value="Haemolymph juvenile hormone binding protein"/>
    <property type="match status" value="1"/>
</dbReference>
<comment type="caution">
    <text evidence="1">The sequence shown here is derived from an EMBL/GenBank/DDBJ whole genome shotgun (WGS) entry which is preliminary data.</text>
</comment>
<protein>
    <submittedName>
        <fullName evidence="1">Hemolymph juvenile hormone binding protein (JHBP)</fullName>
    </submittedName>
</protein>
<keyword evidence="2" id="KW-1185">Reference proteome</keyword>
<evidence type="ECO:0000313" key="1">
    <source>
        <dbReference type="EMBL" id="KAK9754329.1"/>
    </source>
</evidence>